<reference evidence="2" key="1">
    <citation type="submission" date="2020-02" db="EMBL/GenBank/DDBJ databases">
        <authorList>
            <person name="Meier V. D."/>
        </authorList>
    </citation>
    <scope>NUCLEOTIDE SEQUENCE</scope>
    <source>
        <strain evidence="2">AVDCRST_MAG67</strain>
    </source>
</reference>
<feature type="compositionally biased region" description="Basic and acidic residues" evidence="1">
    <location>
        <begin position="84"/>
        <end position="96"/>
    </location>
</feature>
<proteinExistence type="predicted"/>
<feature type="compositionally biased region" description="Basic and acidic residues" evidence="1">
    <location>
        <begin position="129"/>
        <end position="147"/>
    </location>
</feature>
<feature type="non-terminal residue" evidence="2">
    <location>
        <position position="1"/>
    </location>
</feature>
<feature type="non-terminal residue" evidence="2">
    <location>
        <position position="366"/>
    </location>
</feature>
<feature type="compositionally biased region" description="Basic residues" evidence="1">
    <location>
        <begin position="119"/>
        <end position="128"/>
    </location>
</feature>
<feature type="compositionally biased region" description="Basic residues" evidence="1">
    <location>
        <begin position="24"/>
        <end position="46"/>
    </location>
</feature>
<sequence>VRSRTAGTRRDQGSGGERPADRRAHVRRDRRRRRRDRSRRVRHRGAARLPGAVGDRARRRDRSGCPGGERRRASARQAPCAQEGDDRPQAGHDDRLPSALPEGHRQGKVADGAGGGRPRQAHRARRPRRQAEDGRVQPAPRRLDRQELPQPGAAVPGPHPGGNARPRPRGGEVRLSQGLQVLDLRDLVDPPGDRPRARRQGAHDPHPGPRRREAQQDRPRRAQAGHRARPRALQRGDRRGHRDRPRGGRLDQALRAGAGQPREAGRRRGGVGVRPVHRRRARRVAVRARRRDPHQGGAARGAREPVLPRAPRPRAALRPGRRAPPHARRGRPHVQRDARADPPDREPVAQEAAVPRGGPEAPRRRL</sequence>
<gene>
    <name evidence="2" type="ORF">AVDCRST_MAG67-3091</name>
</gene>
<feature type="region of interest" description="Disordered" evidence="1">
    <location>
        <begin position="1"/>
        <end position="366"/>
    </location>
</feature>
<organism evidence="2">
    <name type="scientific">uncultured Solirubrobacteraceae bacterium</name>
    <dbReference type="NCBI Taxonomy" id="1162706"/>
    <lineage>
        <taxon>Bacteria</taxon>
        <taxon>Bacillati</taxon>
        <taxon>Actinomycetota</taxon>
        <taxon>Thermoleophilia</taxon>
        <taxon>Solirubrobacterales</taxon>
        <taxon>Solirubrobacteraceae</taxon>
        <taxon>environmental samples</taxon>
    </lineage>
</organism>
<dbReference type="AlphaFoldDB" id="A0A6J4T9D6"/>
<feature type="compositionally biased region" description="Basic and acidic residues" evidence="1">
    <location>
        <begin position="8"/>
        <end position="23"/>
    </location>
</feature>
<evidence type="ECO:0000256" key="1">
    <source>
        <dbReference type="SAM" id="MobiDB-lite"/>
    </source>
</evidence>
<accession>A0A6J4T9D6</accession>
<name>A0A6J4T9D6_9ACTN</name>
<feature type="compositionally biased region" description="Basic residues" evidence="1">
    <location>
        <begin position="265"/>
        <end position="292"/>
    </location>
</feature>
<feature type="compositionally biased region" description="Low complexity" evidence="1">
    <location>
        <begin position="149"/>
        <end position="165"/>
    </location>
</feature>
<dbReference type="EMBL" id="CADCVQ010000129">
    <property type="protein sequence ID" value="CAA9516731.1"/>
    <property type="molecule type" value="Genomic_DNA"/>
</dbReference>
<feature type="compositionally biased region" description="Basic residues" evidence="1">
    <location>
        <begin position="319"/>
        <end position="333"/>
    </location>
</feature>
<protein>
    <submittedName>
        <fullName evidence="2">RNA polymerase sigma factor RpoD</fullName>
    </submittedName>
</protein>
<feature type="compositionally biased region" description="Basic residues" evidence="1">
    <location>
        <begin position="221"/>
        <end position="244"/>
    </location>
</feature>
<evidence type="ECO:0000313" key="2">
    <source>
        <dbReference type="EMBL" id="CAA9516731.1"/>
    </source>
</evidence>
<feature type="compositionally biased region" description="Basic and acidic residues" evidence="1">
    <location>
        <begin position="183"/>
        <end position="220"/>
    </location>
</feature>
<feature type="compositionally biased region" description="Low complexity" evidence="1">
    <location>
        <begin position="304"/>
        <end position="318"/>
    </location>
</feature>
<feature type="compositionally biased region" description="Basic and acidic residues" evidence="1">
    <location>
        <begin position="334"/>
        <end position="348"/>
    </location>
</feature>